<feature type="non-terminal residue" evidence="2">
    <location>
        <position position="1"/>
    </location>
</feature>
<feature type="region of interest" description="Disordered" evidence="1">
    <location>
        <begin position="1"/>
        <end position="31"/>
    </location>
</feature>
<proteinExistence type="predicted"/>
<comment type="caution">
    <text evidence="2">The sequence shown here is derived from an EMBL/GenBank/DDBJ whole genome shotgun (WGS) entry which is preliminary data.</text>
</comment>
<organism evidence="2 3">
    <name type="scientific">Staphylococcus aureus</name>
    <dbReference type="NCBI Taxonomy" id="1280"/>
    <lineage>
        <taxon>Bacteria</taxon>
        <taxon>Bacillati</taxon>
        <taxon>Bacillota</taxon>
        <taxon>Bacilli</taxon>
        <taxon>Bacillales</taxon>
        <taxon>Staphylococcaceae</taxon>
        <taxon>Staphylococcus</taxon>
    </lineage>
</organism>
<sequence length="250" mass="26657">PRSGRLSARRGRARRPAPPRGCRKRAAQSRRGRASAQLAGGGQHLVGGLHDPAGHLLGALRGDQRRALGHGIDVRGLDRALHQRAETGIAGGAGDRRARSRGLEEQVAALGLQAAFVDESGELELAERLRRRVAREDDIDLAGLRDIHAHGVLRHGDARLDREAVGIDQLARVRHAERTVAGMAGGAVGQRDLEIAMALDRQVILVVGLLGRTLLVDPVDRAGLHARADLDAGGAHRLRAGRRTGAHDLL</sequence>
<dbReference type="EMBL" id="JXIG01000596">
    <property type="protein sequence ID" value="KIT99560.1"/>
    <property type="molecule type" value="Genomic_DNA"/>
</dbReference>
<evidence type="ECO:0000313" key="2">
    <source>
        <dbReference type="EMBL" id="KIT99560.1"/>
    </source>
</evidence>
<name>A0AA40JP80_STAAU</name>
<feature type="non-terminal residue" evidence="2">
    <location>
        <position position="250"/>
    </location>
</feature>
<evidence type="ECO:0000313" key="3">
    <source>
        <dbReference type="Proteomes" id="UP000032274"/>
    </source>
</evidence>
<accession>A0AA40JP80</accession>
<protein>
    <submittedName>
        <fullName evidence="2">Uncharacterized protein</fullName>
    </submittedName>
</protein>
<dbReference type="AlphaFoldDB" id="A0AA40JP80"/>
<gene>
    <name evidence="2" type="ORF">QU38_02860</name>
</gene>
<evidence type="ECO:0000256" key="1">
    <source>
        <dbReference type="SAM" id="MobiDB-lite"/>
    </source>
</evidence>
<feature type="compositionally biased region" description="Basic residues" evidence="1">
    <location>
        <begin position="7"/>
        <end position="31"/>
    </location>
</feature>
<reference evidence="2 3" key="1">
    <citation type="submission" date="2015-01" db="EMBL/GenBank/DDBJ databases">
        <title>Characterization of Swiss Staphylococcus aureus strains involved in food poisoning.</title>
        <authorList>
            <person name="Crovadore J."/>
            <person name="Chablais R."/>
            <person name="Tonacini J."/>
            <person name="Schnyder B."/>
            <person name="Lefort F."/>
        </authorList>
    </citation>
    <scope>NUCLEOTIDE SEQUENCE [LARGE SCALE GENOMIC DNA]</scope>
    <source>
        <strain evidence="2 3">SA-120</strain>
    </source>
</reference>
<dbReference type="Proteomes" id="UP000032274">
    <property type="component" value="Unassembled WGS sequence"/>
</dbReference>